<reference evidence="10 11" key="1">
    <citation type="journal article" date="2016" name="Nat. Commun.">
        <title>Thousands of microbial genomes shed light on interconnected biogeochemical processes in an aquifer system.</title>
        <authorList>
            <person name="Anantharaman K."/>
            <person name="Brown C.T."/>
            <person name="Hug L.A."/>
            <person name="Sharon I."/>
            <person name="Castelle C.J."/>
            <person name="Probst A.J."/>
            <person name="Thomas B.C."/>
            <person name="Singh A."/>
            <person name="Wilkins M.J."/>
            <person name="Karaoz U."/>
            <person name="Brodie E.L."/>
            <person name="Williams K.H."/>
            <person name="Hubbard S.S."/>
            <person name="Banfield J.F."/>
        </authorList>
    </citation>
    <scope>NUCLEOTIDE SEQUENCE [LARGE SCALE GENOMIC DNA]</scope>
</reference>
<dbReference type="Proteomes" id="UP000177187">
    <property type="component" value="Unassembled WGS sequence"/>
</dbReference>
<gene>
    <name evidence="10" type="ORF">A2Y64_09315</name>
</gene>
<keyword evidence="8" id="KW-0407">Ion channel</keyword>
<evidence type="ECO:0000313" key="11">
    <source>
        <dbReference type="Proteomes" id="UP000177187"/>
    </source>
</evidence>
<proteinExistence type="predicted"/>
<dbReference type="Pfam" id="PF00027">
    <property type="entry name" value="cNMP_binding"/>
    <property type="match status" value="1"/>
</dbReference>
<comment type="caution">
    <text evidence="10">The sequence shown here is derived from an EMBL/GenBank/DDBJ whole genome shotgun (WGS) entry which is preliminary data.</text>
</comment>
<dbReference type="PANTHER" id="PTHR45638:SF11">
    <property type="entry name" value="CYCLIC NUCLEOTIDE-GATED CATION CHANNEL SUBUNIT A"/>
    <property type="match status" value="1"/>
</dbReference>
<name>A0A1F5EXM9_9BACT</name>
<dbReference type="EMBL" id="MFAF01000131">
    <property type="protein sequence ID" value="OGD72120.1"/>
    <property type="molecule type" value="Genomic_DNA"/>
</dbReference>
<feature type="domain" description="Cyclic nucleotide-binding" evidence="9">
    <location>
        <begin position="16"/>
        <end position="137"/>
    </location>
</feature>
<dbReference type="PROSITE" id="PS50042">
    <property type="entry name" value="CNMP_BINDING_3"/>
    <property type="match status" value="1"/>
</dbReference>
<organism evidence="10 11">
    <name type="scientific">Candidatus Coatesbacteria bacterium RBG_13_66_14</name>
    <dbReference type="NCBI Taxonomy" id="1817816"/>
    <lineage>
        <taxon>Bacteria</taxon>
        <taxon>Candidatus Coatesiibacteriota</taxon>
    </lineage>
</organism>
<keyword evidence="6" id="KW-0472">Membrane</keyword>
<sequence>MEVGVEITDVLKKTYLFYTLDEGELEILARSARVERFPKGRAIFDEGDEGGPLYVIKTGRVSIKKALDEQGQRSQLAELGQYFFFGEISLFDGGKRSASVEAVEDTECVIIEKSDFWAAMMANPASAHKVYRAILSVHSNAIRRANERFREFLGTALGDA</sequence>
<evidence type="ECO:0000256" key="4">
    <source>
        <dbReference type="ARBA" id="ARBA00022989"/>
    </source>
</evidence>
<evidence type="ECO:0000256" key="7">
    <source>
        <dbReference type="ARBA" id="ARBA00023286"/>
    </source>
</evidence>
<evidence type="ECO:0000256" key="8">
    <source>
        <dbReference type="ARBA" id="ARBA00023303"/>
    </source>
</evidence>
<evidence type="ECO:0000256" key="6">
    <source>
        <dbReference type="ARBA" id="ARBA00023136"/>
    </source>
</evidence>
<dbReference type="InterPro" id="IPR050866">
    <property type="entry name" value="CNG_cation_channel"/>
</dbReference>
<evidence type="ECO:0000256" key="5">
    <source>
        <dbReference type="ARBA" id="ARBA00023065"/>
    </source>
</evidence>
<keyword evidence="4" id="KW-1133">Transmembrane helix</keyword>
<accession>A0A1F5EXM9</accession>
<dbReference type="STRING" id="1817816.A2Y64_09315"/>
<dbReference type="InterPro" id="IPR018488">
    <property type="entry name" value="cNMP-bd_CS"/>
</dbReference>
<dbReference type="InterPro" id="IPR000595">
    <property type="entry name" value="cNMP-bd_dom"/>
</dbReference>
<dbReference type="AlphaFoldDB" id="A0A1F5EXM9"/>
<dbReference type="InterPro" id="IPR014710">
    <property type="entry name" value="RmlC-like_jellyroll"/>
</dbReference>
<evidence type="ECO:0000313" key="10">
    <source>
        <dbReference type="EMBL" id="OGD72120.1"/>
    </source>
</evidence>
<dbReference type="PANTHER" id="PTHR45638">
    <property type="entry name" value="CYCLIC NUCLEOTIDE-GATED CATION CHANNEL SUBUNIT A"/>
    <property type="match status" value="1"/>
</dbReference>
<dbReference type="Gene3D" id="2.60.120.10">
    <property type="entry name" value="Jelly Rolls"/>
    <property type="match status" value="1"/>
</dbReference>
<dbReference type="SMART" id="SM00100">
    <property type="entry name" value="cNMP"/>
    <property type="match status" value="1"/>
</dbReference>
<keyword evidence="7" id="KW-1071">Ligand-gated ion channel</keyword>
<comment type="subcellular location">
    <subcellularLocation>
        <location evidence="1">Membrane</location>
        <topology evidence="1">Multi-pass membrane protein</topology>
    </subcellularLocation>
</comment>
<dbReference type="SUPFAM" id="SSF51206">
    <property type="entry name" value="cAMP-binding domain-like"/>
    <property type="match status" value="1"/>
</dbReference>
<dbReference type="InterPro" id="IPR018490">
    <property type="entry name" value="cNMP-bd_dom_sf"/>
</dbReference>
<evidence type="ECO:0000256" key="1">
    <source>
        <dbReference type="ARBA" id="ARBA00004141"/>
    </source>
</evidence>
<dbReference type="CDD" id="cd00038">
    <property type="entry name" value="CAP_ED"/>
    <property type="match status" value="1"/>
</dbReference>
<dbReference type="GO" id="GO:0005221">
    <property type="term" value="F:intracellularly cyclic nucleotide-activated monoatomic cation channel activity"/>
    <property type="evidence" value="ECO:0007669"/>
    <property type="project" value="InterPro"/>
</dbReference>
<dbReference type="GO" id="GO:0016020">
    <property type="term" value="C:membrane"/>
    <property type="evidence" value="ECO:0007669"/>
    <property type="project" value="UniProtKB-SubCell"/>
</dbReference>
<protein>
    <recommendedName>
        <fullName evidence="9">Cyclic nucleotide-binding domain-containing protein</fullName>
    </recommendedName>
</protein>
<evidence type="ECO:0000259" key="9">
    <source>
        <dbReference type="PROSITE" id="PS50042"/>
    </source>
</evidence>
<dbReference type="GO" id="GO:0044877">
    <property type="term" value="F:protein-containing complex binding"/>
    <property type="evidence" value="ECO:0007669"/>
    <property type="project" value="TreeGrafter"/>
</dbReference>
<keyword evidence="3" id="KW-0812">Transmembrane</keyword>
<evidence type="ECO:0000256" key="3">
    <source>
        <dbReference type="ARBA" id="ARBA00022692"/>
    </source>
</evidence>
<keyword evidence="5" id="KW-0406">Ion transport</keyword>
<keyword evidence="2" id="KW-0813">Transport</keyword>
<dbReference type="PROSITE" id="PS00889">
    <property type="entry name" value="CNMP_BINDING_2"/>
    <property type="match status" value="1"/>
</dbReference>
<evidence type="ECO:0000256" key="2">
    <source>
        <dbReference type="ARBA" id="ARBA00022448"/>
    </source>
</evidence>